<evidence type="ECO:0000313" key="1">
    <source>
        <dbReference type="EMBL" id="CAB4152947.1"/>
    </source>
</evidence>
<reference evidence="1" key="1">
    <citation type="submission" date="2020-04" db="EMBL/GenBank/DDBJ databases">
        <authorList>
            <person name="Chiriac C."/>
            <person name="Salcher M."/>
            <person name="Ghai R."/>
            <person name="Kavagutti S V."/>
        </authorList>
    </citation>
    <scope>NUCLEOTIDE SEQUENCE</scope>
</reference>
<sequence length="75" mass="9422">MIESTTYMARMMFNDIKQYFDKEDLERFENDFKNLELLFEEQMKQAYYQGHNDRWHVNRSDIPQAFNDYFKTYKL</sequence>
<protein>
    <submittedName>
        <fullName evidence="1">Uncharacterized protein</fullName>
    </submittedName>
</protein>
<accession>A0A6J5N3H5</accession>
<proteinExistence type="predicted"/>
<dbReference type="EMBL" id="LR796578">
    <property type="protein sequence ID" value="CAB4152947.1"/>
    <property type="molecule type" value="Genomic_DNA"/>
</dbReference>
<organism evidence="1">
    <name type="scientific">uncultured Caudovirales phage</name>
    <dbReference type="NCBI Taxonomy" id="2100421"/>
    <lineage>
        <taxon>Viruses</taxon>
        <taxon>Duplodnaviria</taxon>
        <taxon>Heunggongvirae</taxon>
        <taxon>Uroviricota</taxon>
        <taxon>Caudoviricetes</taxon>
        <taxon>Peduoviridae</taxon>
        <taxon>Maltschvirus</taxon>
        <taxon>Maltschvirus maltsch</taxon>
    </lineage>
</organism>
<name>A0A6J5N3H5_9CAUD</name>
<gene>
    <name evidence="1" type="ORF">UFOVP603_34</name>
</gene>